<dbReference type="EnsemblBacteria" id="BAG05308">
    <property type="protein sequence ID" value="BAG05308"/>
    <property type="gene ID" value="MAE_54860"/>
</dbReference>
<accession>B0JGP2</accession>
<dbReference type="HOGENOM" id="CLU_2991689_0_0_3"/>
<organism evidence="1 2">
    <name type="scientific">Microcystis aeruginosa (strain NIES-843 / IAM M-2473)</name>
    <dbReference type="NCBI Taxonomy" id="449447"/>
    <lineage>
        <taxon>Bacteria</taxon>
        <taxon>Bacillati</taxon>
        <taxon>Cyanobacteriota</taxon>
        <taxon>Cyanophyceae</taxon>
        <taxon>Oscillatoriophycideae</taxon>
        <taxon>Chroococcales</taxon>
        <taxon>Microcystaceae</taxon>
        <taxon>Microcystis</taxon>
    </lineage>
</organism>
<name>B0JGP2_MICAN</name>
<sequence length="57" mass="6583">MSVNCSVSKPLPIASVDSPPHQVILVARHGNLDYFTFFNRRCHYRFSLLVFSQCRAR</sequence>
<dbReference type="STRING" id="449447.MAE_54860"/>
<keyword evidence="2" id="KW-1185">Reference proteome</keyword>
<gene>
    <name evidence="1" type="ordered locus">MAE_54860</name>
</gene>
<evidence type="ECO:0000313" key="1">
    <source>
        <dbReference type="EMBL" id="BAG05308.1"/>
    </source>
</evidence>
<dbReference type="EMBL" id="AP009552">
    <property type="protein sequence ID" value="BAG05308.1"/>
    <property type="molecule type" value="Genomic_DNA"/>
</dbReference>
<dbReference type="KEGG" id="mar:MAE_54860"/>
<reference evidence="1 2" key="1">
    <citation type="journal article" date="2007" name="DNA Res.">
        <title>Complete genomic structure of the bloom-forming toxic cyanobacterium Microcystis aeruginosa NIES-843.</title>
        <authorList>
            <person name="Kaneko T."/>
            <person name="Nakajima N."/>
            <person name="Okamoto S."/>
            <person name="Suzuki I."/>
            <person name="Tanabe Y."/>
            <person name="Tamaoki M."/>
            <person name="Nakamura Y."/>
            <person name="Kasai F."/>
            <person name="Watanabe A."/>
            <person name="Kawashima K."/>
            <person name="Kishida Y."/>
            <person name="Ono A."/>
            <person name="Shimizu Y."/>
            <person name="Takahashi C."/>
            <person name="Minami C."/>
            <person name="Fujishiro T."/>
            <person name="Kohara M."/>
            <person name="Katoh M."/>
            <person name="Nakazaki N."/>
            <person name="Nakayama S."/>
            <person name="Yamada M."/>
            <person name="Tabata S."/>
            <person name="Watanabe M.M."/>
        </authorList>
    </citation>
    <scope>NUCLEOTIDE SEQUENCE [LARGE SCALE GENOMIC DNA]</scope>
    <source>
        <strain evidence="2">NIES-843 / IAM M-247</strain>
    </source>
</reference>
<dbReference type="Proteomes" id="UP000001510">
    <property type="component" value="Chromosome"/>
</dbReference>
<protein>
    <submittedName>
        <fullName evidence="1">Uncharacterized protein</fullName>
    </submittedName>
</protein>
<dbReference type="AlphaFoldDB" id="B0JGP2"/>
<evidence type="ECO:0000313" key="2">
    <source>
        <dbReference type="Proteomes" id="UP000001510"/>
    </source>
</evidence>
<proteinExistence type="predicted"/>
<dbReference type="PaxDb" id="449447-MAE_54860"/>